<dbReference type="EMBL" id="CP042905">
    <property type="protein sequence ID" value="QEE17046.1"/>
    <property type="molecule type" value="Genomic_DNA"/>
</dbReference>
<keyword evidence="1" id="KW-0238">DNA-binding</keyword>
<evidence type="ECO:0000256" key="1">
    <source>
        <dbReference type="ARBA" id="ARBA00023125"/>
    </source>
</evidence>
<dbReference type="PROSITE" id="PS50943">
    <property type="entry name" value="HTH_CROC1"/>
    <property type="match status" value="1"/>
</dbReference>
<evidence type="ECO:0000313" key="3">
    <source>
        <dbReference type="EMBL" id="QEE17046.1"/>
    </source>
</evidence>
<dbReference type="AlphaFoldDB" id="A0A5B9DE77"/>
<protein>
    <submittedName>
        <fullName evidence="3">Helix-turn-helix transcriptional regulator</fullName>
    </submittedName>
</protein>
<dbReference type="GeneID" id="41330856"/>
<dbReference type="Pfam" id="PF01381">
    <property type="entry name" value="HTH_3"/>
    <property type="match status" value="1"/>
</dbReference>
<dbReference type="GO" id="GO:0003677">
    <property type="term" value="F:DNA binding"/>
    <property type="evidence" value="ECO:0007669"/>
    <property type="project" value="UniProtKB-KW"/>
</dbReference>
<gene>
    <name evidence="3" type="ORF">DSAG12_02878</name>
</gene>
<evidence type="ECO:0000313" key="4">
    <source>
        <dbReference type="Proteomes" id="UP000321408"/>
    </source>
</evidence>
<name>A0A5B9DE77_9ARCH</name>
<organism evidence="3 4">
    <name type="scientific">Promethearchaeum syntrophicum</name>
    <dbReference type="NCBI Taxonomy" id="2594042"/>
    <lineage>
        <taxon>Archaea</taxon>
        <taxon>Promethearchaeati</taxon>
        <taxon>Promethearchaeota</taxon>
        <taxon>Promethearchaeia</taxon>
        <taxon>Promethearchaeales</taxon>
        <taxon>Promethearchaeaceae</taxon>
        <taxon>Promethearchaeum</taxon>
    </lineage>
</organism>
<reference evidence="3 4" key="2">
    <citation type="journal article" date="2024" name="Int. J. Syst. Evol. Microbiol.">
        <title>Promethearchaeum syntrophicum gen. nov., sp. nov., an anaerobic, obligately syntrophic archaeon, the first isolate of the lineage 'Asgard' archaea, and proposal of the new archaeal phylum Promethearchaeota phyl. nov. and kingdom Promethearchaeati regn. nov.</title>
        <authorList>
            <person name="Imachi H."/>
            <person name="Nobu M.K."/>
            <person name="Kato S."/>
            <person name="Takaki Y."/>
            <person name="Miyazaki M."/>
            <person name="Miyata M."/>
            <person name="Ogawara M."/>
            <person name="Saito Y."/>
            <person name="Sakai S."/>
            <person name="Tahara Y.O."/>
            <person name="Takano Y."/>
            <person name="Tasumi E."/>
            <person name="Uematsu K."/>
            <person name="Yoshimura T."/>
            <person name="Itoh T."/>
            <person name="Ohkuma M."/>
            <person name="Takai K."/>
        </authorList>
    </citation>
    <scope>NUCLEOTIDE SEQUENCE [LARGE SCALE GENOMIC DNA]</scope>
    <source>
        <strain evidence="3 4">MK-D1</strain>
    </source>
</reference>
<dbReference type="PANTHER" id="PTHR46558">
    <property type="entry name" value="TRACRIPTIONAL REGULATORY PROTEIN-RELATED-RELATED"/>
    <property type="match status" value="1"/>
</dbReference>
<sequence length="64" mass="7352">MKTKIRELRESKNMSQKELGILVGVSRQTINYIEMGKTSPKITVALKIAKIFNTPVEKIFELEE</sequence>
<dbReference type="KEGG" id="psyt:DSAG12_02878"/>
<proteinExistence type="predicted"/>
<dbReference type="SUPFAM" id="SSF47413">
    <property type="entry name" value="lambda repressor-like DNA-binding domains"/>
    <property type="match status" value="1"/>
</dbReference>
<reference evidence="3 4" key="1">
    <citation type="journal article" date="2020" name="Nature">
        <title>Isolation of an archaeon at the prokaryote-eukaryote interface.</title>
        <authorList>
            <person name="Imachi H."/>
            <person name="Nobu M.K."/>
            <person name="Nakahara N."/>
            <person name="Morono Y."/>
            <person name="Ogawara M."/>
            <person name="Takaki Y."/>
            <person name="Takano Y."/>
            <person name="Uematsu K."/>
            <person name="Ikuta T."/>
            <person name="Ito M."/>
            <person name="Matsui Y."/>
            <person name="Miyazaki M."/>
            <person name="Murata K."/>
            <person name="Saito Y."/>
            <person name="Sakai S."/>
            <person name="Song C."/>
            <person name="Tasumi E."/>
            <person name="Yamanaka Y."/>
            <person name="Yamaguchi T."/>
            <person name="Kamagata Y."/>
            <person name="Tamaki H."/>
            <person name="Takai K."/>
        </authorList>
    </citation>
    <scope>NUCLEOTIDE SEQUENCE [LARGE SCALE GENOMIC DNA]</scope>
    <source>
        <strain evidence="3 4">MK-D1</strain>
    </source>
</reference>
<dbReference type="SMART" id="SM00530">
    <property type="entry name" value="HTH_XRE"/>
    <property type="match status" value="1"/>
</dbReference>
<dbReference type="Gene3D" id="1.10.260.40">
    <property type="entry name" value="lambda repressor-like DNA-binding domains"/>
    <property type="match status" value="1"/>
</dbReference>
<dbReference type="InterPro" id="IPR010982">
    <property type="entry name" value="Lambda_DNA-bd_dom_sf"/>
</dbReference>
<evidence type="ECO:0000259" key="2">
    <source>
        <dbReference type="PROSITE" id="PS50943"/>
    </source>
</evidence>
<dbReference type="RefSeq" id="WP_342211886.1">
    <property type="nucleotide sequence ID" value="NZ_CP042905.2"/>
</dbReference>
<feature type="domain" description="HTH cro/C1-type" evidence="2">
    <location>
        <begin position="5"/>
        <end position="59"/>
    </location>
</feature>
<dbReference type="InterPro" id="IPR001387">
    <property type="entry name" value="Cro/C1-type_HTH"/>
</dbReference>
<dbReference type="CDD" id="cd00093">
    <property type="entry name" value="HTH_XRE"/>
    <property type="match status" value="1"/>
</dbReference>
<dbReference type="Proteomes" id="UP000321408">
    <property type="component" value="Chromosome"/>
</dbReference>
<keyword evidence="4" id="KW-1185">Reference proteome</keyword>
<dbReference type="PANTHER" id="PTHR46558:SF4">
    <property type="entry name" value="DNA-BIDING PHAGE PROTEIN"/>
    <property type="match status" value="1"/>
</dbReference>
<accession>A0A5B9DE77</accession>